<dbReference type="InterPro" id="IPR004111">
    <property type="entry name" value="Repressor_TetR_C"/>
</dbReference>
<evidence type="ECO:0000313" key="7">
    <source>
        <dbReference type="EMBL" id="MFC4591170.1"/>
    </source>
</evidence>
<dbReference type="InterPro" id="IPR036271">
    <property type="entry name" value="Tet_transcr_reg_TetR-rel_C_sf"/>
</dbReference>
<evidence type="ECO:0000256" key="3">
    <source>
        <dbReference type="ARBA" id="ARBA00023125"/>
    </source>
</evidence>
<dbReference type="InterPro" id="IPR050109">
    <property type="entry name" value="HTH-type_TetR-like_transc_reg"/>
</dbReference>
<organism evidence="7 8">
    <name type="scientific">Sphaerisporangium corydalis</name>
    <dbReference type="NCBI Taxonomy" id="1441875"/>
    <lineage>
        <taxon>Bacteria</taxon>
        <taxon>Bacillati</taxon>
        <taxon>Actinomycetota</taxon>
        <taxon>Actinomycetes</taxon>
        <taxon>Streptosporangiales</taxon>
        <taxon>Streptosporangiaceae</taxon>
        <taxon>Sphaerisporangium</taxon>
    </lineage>
</organism>
<proteinExistence type="predicted"/>
<dbReference type="Pfam" id="PF02909">
    <property type="entry name" value="TetR_C_1"/>
    <property type="match status" value="1"/>
</dbReference>
<evidence type="ECO:0000256" key="5">
    <source>
        <dbReference type="PROSITE-ProRule" id="PRU00335"/>
    </source>
</evidence>
<dbReference type="InterPro" id="IPR003012">
    <property type="entry name" value="Tet_transcr_reg_TetR"/>
</dbReference>
<evidence type="ECO:0000313" key="8">
    <source>
        <dbReference type="Proteomes" id="UP001595891"/>
    </source>
</evidence>
<keyword evidence="2" id="KW-0805">Transcription regulation</keyword>
<keyword evidence="4" id="KW-0804">Transcription</keyword>
<keyword evidence="3 5" id="KW-0238">DNA-binding</keyword>
<evidence type="ECO:0000259" key="6">
    <source>
        <dbReference type="PROSITE" id="PS50977"/>
    </source>
</evidence>
<dbReference type="SUPFAM" id="SSF48498">
    <property type="entry name" value="Tetracyclin repressor-like, C-terminal domain"/>
    <property type="match status" value="1"/>
</dbReference>
<dbReference type="Gene3D" id="1.10.357.10">
    <property type="entry name" value="Tetracycline Repressor, domain 2"/>
    <property type="match status" value="1"/>
</dbReference>
<name>A0ABV9ES44_9ACTN</name>
<dbReference type="PANTHER" id="PTHR30055:SF151">
    <property type="entry name" value="TRANSCRIPTIONAL REGULATORY PROTEIN"/>
    <property type="match status" value="1"/>
</dbReference>
<dbReference type="InterPro" id="IPR023772">
    <property type="entry name" value="DNA-bd_HTH_TetR-type_CS"/>
</dbReference>
<accession>A0ABV9ES44</accession>
<feature type="DNA-binding region" description="H-T-H motif" evidence="5">
    <location>
        <begin position="32"/>
        <end position="51"/>
    </location>
</feature>
<protein>
    <submittedName>
        <fullName evidence="7">TetR/AcrR family transcriptional regulator C-terminal domain-containing protein</fullName>
    </submittedName>
</protein>
<evidence type="ECO:0000256" key="2">
    <source>
        <dbReference type="ARBA" id="ARBA00023015"/>
    </source>
</evidence>
<comment type="caution">
    <text evidence="7">The sequence shown here is derived from an EMBL/GenBank/DDBJ whole genome shotgun (WGS) entry which is preliminary data.</text>
</comment>
<dbReference type="InterPro" id="IPR001647">
    <property type="entry name" value="HTH_TetR"/>
</dbReference>
<dbReference type="InterPro" id="IPR009057">
    <property type="entry name" value="Homeodomain-like_sf"/>
</dbReference>
<dbReference type="PROSITE" id="PS50977">
    <property type="entry name" value="HTH_TETR_2"/>
    <property type="match status" value="1"/>
</dbReference>
<dbReference type="RefSeq" id="WP_262846038.1">
    <property type="nucleotide sequence ID" value="NZ_JANZYP010000043.1"/>
</dbReference>
<dbReference type="Pfam" id="PF00440">
    <property type="entry name" value="TetR_N"/>
    <property type="match status" value="1"/>
</dbReference>
<dbReference type="PROSITE" id="PS01081">
    <property type="entry name" value="HTH_TETR_1"/>
    <property type="match status" value="1"/>
</dbReference>
<reference evidence="8" key="1">
    <citation type="journal article" date="2019" name="Int. J. Syst. Evol. Microbiol.">
        <title>The Global Catalogue of Microorganisms (GCM) 10K type strain sequencing project: providing services to taxonomists for standard genome sequencing and annotation.</title>
        <authorList>
            <consortium name="The Broad Institute Genomics Platform"/>
            <consortium name="The Broad Institute Genome Sequencing Center for Infectious Disease"/>
            <person name="Wu L."/>
            <person name="Ma J."/>
        </authorList>
    </citation>
    <scope>NUCLEOTIDE SEQUENCE [LARGE SCALE GENOMIC DNA]</scope>
    <source>
        <strain evidence="8">CCUG 49560</strain>
    </source>
</reference>
<dbReference type="Gene3D" id="1.10.10.60">
    <property type="entry name" value="Homeodomain-like"/>
    <property type="match status" value="1"/>
</dbReference>
<keyword evidence="1" id="KW-0678">Repressor</keyword>
<dbReference type="Proteomes" id="UP001595891">
    <property type="component" value="Unassembled WGS sequence"/>
</dbReference>
<gene>
    <name evidence="7" type="ORF">ACFO8L_34105</name>
</gene>
<evidence type="ECO:0000256" key="1">
    <source>
        <dbReference type="ARBA" id="ARBA00022491"/>
    </source>
</evidence>
<dbReference type="PRINTS" id="PR00455">
    <property type="entry name" value="HTHTETR"/>
</dbReference>
<feature type="domain" description="HTH tetR-type" evidence="6">
    <location>
        <begin position="9"/>
        <end position="69"/>
    </location>
</feature>
<keyword evidence="8" id="KW-1185">Reference proteome</keyword>
<dbReference type="PRINTS" id="PR00400">
    <property type="entry name" value="TETREPRESSOR"/>
</dbReference>
<evidence type="ECO:0000256" key="4">
    <source>
        <dbReference type="ARBA" id="ARBA00023163"/>
    </source>
</evidence>
<sequence length="227" mass="24172">MSTHNGRPALTRRTVIEAALRLLDETGLDGLTVRRLAADLGVQSPALYWHFRTKQELLDGMADVIVLDAGMGPPADGESWQDWLARRTRAYRASLSSHRDGARVVTNARDLSPATLQKLDEELSAMVRCGFSPALALRTIAALSQYTNGFVLAEQSHSPTTPPPPTDPAADQLAALAGLLAEGMSATLITALRESGGAGGDEAFEHGLRTFIDGTATALTLQNTPTK</sequence>
<dbReference type="PANTHER" id="PTHR30055">
    <property type="entry name" value="HTH-TYPE TRANSCRIPTIONAL REGULATOR RUTR"/>
    <property type="match status" value="1"/>
</dbReference>
<dbReference type="SUPFAM" id="SSF46689">
    <property type="entry name" value="Homeodomain-like"/>
    <property type="match status" value="1"/>
</dbReference>
<dbReference type="EMBL" id="JBHSFN010000029">
    <property type="protein sequence ID" value="MFC4591170.1"/>
    <property type="molecule type" value="Genomic_DNA"/>
</dbReference>